<keyword evidence="2" id="KW-1185">Reference proteome</keyword>
<name>A0A1Y1U5R2_9TREE</name>
<evidence type="ECO:0000313" key="2">
    <source>
        <dbReference type="Proteomes" id="UP000193218"/>
    </source>
</evidence>
<dbReference type="EMBL" id="NBSH01000025">
    <property type="protein sequence ID" value="ORX33332.1"/>
    <property type="molecule type" value="Genomic_DNA"/>
</dbReference>
<dbReference type="InParanoid" id="A0A1Y1U5R2"/>
<comment type="caution">
    <text evidence="1">The sequence shown here is derived from an EMBL/GenBank/DDBJ whole genome shotgun (WGS) entry which is preliminary data.</text>
</comment>
<reference evidence="1 2" key="1">
    <citation type="submission" date="2017-03" db="EMBL/GenBank/DDBJ databases">
        <title>Widespread Adenine N6-methylation of Active Genes in Fungi.</title>
        <authorList>
            <consortium name="DOE Joint Genome Institute"/>
            <person name="Mondo S.J."/>
            <person name="Dannebaum R.O."/>
            <person name="Kuo R.C."/>
            <person name="Louie K.B."/>
            <person name="Bewick A.J."/>
            <person name="Labutti K."/>
            <person name="Haridas S."/>
            <person name="Kuo A."/>
            <person name="Salamov A."/>
            <person name="Ahrendt S.R."/>
            <person name="Lau R."/>
            <person name="Bowen B.P."/>
            <person name="Lipzen A."/>
            <person name="Sullivan W."/>
            <person name="Andreopoulos W.B."/>
            <person name="Clum A."/>
            <person name="Lindquist E."/>
            <person name="Daum C."/>
            <person name="Northen T.R."/>
            <person name="Ramamoorthy G."/>
            <person name="Schmitz R.J."/>
            <person name="Gryganskyi A."/>
            <person name="Culley D."/>
            <person name="Magnuson J."/>
            <person name="James T.Y."/>
            <person name="O'Malley M.A."/>
            <person name="Stajich J.E."/>
            <person name="Spatafora J.W."/>
            <person name="Visel A."/>
            <person name="Grigoriev I.V."/>
        </authorList>
    </citation>
    <scope>NUCLEOTIDE SEQUENCE [LARGE SCALE GENOMIC DNA]</scope>
    <source>
        <strain evidence="1 2">NRRL Y-17943</strain>
    </source>
</reference>
<gene>
    <name evidence="1" type="ORF">BD324DRAFT_286404</name>
</gene>
<dbReference type="GeneID" id="33554188"/>
<dbReference type="Proteomes" id="UP000193218">
    <property type="component" value="Unassembled WGS sequence"/>
</dbReference>
<dbReference type="AlphaFoldDB" id="A0A1Y1U5R2"/>
<accession>A0A1Y1U5R2</accession>
<evidence type="ECO:0000313" key="1">
    <source>
        <dbReference type="EMBL" id="ORX33332.1"/>
    </source>
</evidence>
<sequence length="103" mass="11567">MGGLAKYHEPNSRQGAWKRTKLHSLPMLIALQIIDLVLAVPACIPLLERADADPGALNLLQKLRDCTTHRMFSERPQLLQATGFRLASFRSHSQILFRSSSPF</sequence>
<dbReference type="RefSeq" id="XP_021867681.1">
    <property type="nucleotide sequence ID" value="XM_022012380.1"/>
</dbReference>
<organism evidence="1 2">
    <name type="scientific">Kockovaella imperatae</name>
    <dbReference type="NCBI Taxonomy" id="4999"/>
    <lineage>
        <taxon>Eukaryota</taxon>
        <taxon>Fungi</taxon>
        <taxon>Dikarya</taxon>
        <taxon>Basidiomycota</taxon>
        <taxon>Agaricomycotina</taxon>
        <taxon>Tremellomycetes</taxon>
        <taxon>Tremellales</taxon>
        <taxon>Cuniculitremaceae</taxon>
        <taxon>Kockovaella</taxon>
    </lineage>
</organism>
<proteinExistence type="predicted"/>
<protein>
    <submittedName>
        <fullName evidence="1">Uncharacterized protein</fullName>
    </submittedName>
</protein>